<keyword evidence="6" id="KW-0732">Signal</keyword>
<protein>
    <submittedName>
        <fullName evidence="12">Hexuronate transporter</fullName>
    </submittedName>
</protein>
<keyword evidence="3" id="KW-1003">Cell membrane</keyword>
<dbReference type="InterPro" id="IPR011701">
    <property type="entry name" value="MFS"/>
</dbReference>
<evidence type="ECO:0000256" key="1">
    <source>
        <dbReference type="ARBA" id="ARBA00004429"/>
    </source>
</evidence>
<gene>
    <name evidence="12" type="ORF">AVDCRST_MAG74-679</name>
</gene>
<feature type="transmembrane region" description="Helical" evidence="10">
    <location>
        <begin position="400"/>
        <end position="422"/>
    </location>
</feature>
<dbReference type="SUPFAM" id="SSF103473">
    <property type="entry name" value="MFS general substrate transporter"/>
    <property type="match status" value="1"/>
</dbReference>
<dbReference type="PROSITE" id="PS50850">
    <property type="entry name" value="MFS"/>
    <property type="match status" value="1"/>
</dbReference>
<keyword evidence="5 10" id="KW-0812">Transmembrane</keyword>
<evidence type="ECO:0000256" key="8">
    <source>
        <dbReference type="ARBA" id="ARBA00023136"/>
    </source>
</evidence>
<name>A0A6J4NFB8_9BACT</name>
<evidence type="ECO:0000256" key="10">
    <source>
        <dbReference type="SAM" id="Phobius"/>
    </source>
</evidence>
<feature type="transmembrane region" description="Helical" evidence="10">
    <location>
        <begin position="240"/>
        <end position="260"/>
    </location>
</feature>
<dbReference type="AlphaFoldDB" id="A0A6J4NFB8"/>
<comment type="catalytic activity">
    <reaction evidence="9">
        <text>aldehydo-D-galacturonate(out) + H(+)(out) = aldehydo-D-galacturonate(in) + H(+)(in)</text>
        <dbReference type="Rhea" id="RHEA:29295"/>
        <dbReference type="ChEBI" id="CHEBI:12952"/>
        <dbReference type="ChEBI" id="CHEBI:15378"/>
    </reaction>
</comment>
<accession>A0A6J4NFB8</accession>
<dbReference type="PANTHER" id="PTHR11662">
    <property type="entry name" value="SOLUTE CARRIER FAMILY 17"/>
    <property type="match status" value="1"/>
</dbReference>
<feature type="transmembrane region" description="Helical" evidence="10">
    <location>
        <begin position="65"/>
        <end position="85"/>
    </location>
</feature>
<dbReference type="InterPro" id="IPR020846">
    <property type="entry name" value="MFS_dom"/>
</dbReference>
<dbReference type="FunFam" id="1.20.1250.20:FF:000036">
    <property type="entry name" value="Hexuronate transporter"/>
    <property type="match status" value="1"/>
</dbReference>
<feature type="transmembrane region" description="Helical" evidence="10">
    <location>
        <begin position="313"/>
        <end position="329"/>
    </location>
</feature>
<feature type="domain" description="Major facilitator superfamily (MFS) profile" evidence="11">
    <location>
        <begin position="26"/>
        <end position="426"/>
    </location>
</feature>
<dbReference type="EMBL" id="CADCUR010000051">
    <property type="protein sequence ID" value="CAA9385803.1"/>
    <property type="molecule type" value="Genomic_DNA"/>
</dbReference>
<evidence type="ECO:0000313" key="12">
    <source>
        <dbReference type="EMBL" id="CAA9385803.1"/>
    </source>
</evidence>
<evidence type="ECO:0000256" key="5">
    <source>
        <dbReference type="ARBA" id="ARBA00022692"/>
    </source>
</evidence>
<evidence type="ECO:0000259" key="11">
    <source>
        <dbReference type="PROSITE" id="PS50850"/>
    </source>
</evidence>
<evidence type="ECO:0000256" key="9">
    <source>
        <dbReference type="ARBA" id="ARBA00052849"/>
    </source>
</evidence>
<comment type="subcellular location">
    <subcellularLocation>
        <location evidence="1">Cell inner membrane</location>
        <topology evidence="1">Multi-pass membrane protein</topology>
    </subcellularLocation>
</comment>
<dbReference type="CDD" id="cd17319">
    <property type="entry name" value="MFS_ExuT_GudP_like"/>
    <property type="match status" value="1"/>
</dbReference>
<proteinExistence type="predicted"/>
<feature type="transmembrane region" description="Helical" evidence="10">
    <location>
        <begin position="21"/>
        <end position="39"/>
    </location>
</feature>
<keyword evidence="8 10" id="KW-0472">Membrane</keyword>
<dbReference type="InterPro" id="IPR050382">
    <property type="entry name" value="MFS_Na/Anion_cotransporter"/>
</dbReference>
<dbReference type="Pfam" id="PF07690">
    <property type="entry name" value="MFS_1"/>
    <property type="match status" value="1"/>
</dbReference>
<dbReference type="Gene3D" id="1.20.1250.20">
    <property type="entry name" value="MFS general substrate transporter like domains"/>
    <property type="match status" value="2"/>
</dbReference>
<evidence type="ECO:0000256" key="3">
    <source>
        <dbReference type="ARBA" id="ARBA00022475"/>
    </source>
</evidence>
<evidence type="ECO:0000256" key="6">
    <source>
        <dbReference type="ARBA" id="ARBA00022729"/>
    </source>
</evidence>
<feature type="transmembrane region" description="Helical" evidence="10">
    <location>
        <begin position="368"/>
        <end position="394"/>
    </location>
</feature>
<keyword evidence="4" id="KW-0997">Cell inner membrane</keyword>
<feature type="transmembrane region" description="Helical" evidence="10">
    <location>
        <begin position="280"/>
        <end position="301"/>
    </location>
</feature>
<dbReference type="InterPro" id="IPR036259">
    <property type="entry name" value="MFS_trans_sf"/>
</dbReference>
<organism evidence="12">
    <name type="scientific">uncultured Pyrinomonadaceae bacterium</name>
    <dbReference type="NCBI Taxonomy" id="2283094"/>
    <lineage>
        <taxon>Bacteria</taxon>
        <taxon>Pseudomonadati</taxon>
        <taxon>Acidobacteriota</taxon>
        <taxon>Blastocatellia</taxon>
        <taxon>Blastocatellales</taxon>
        <taxon>Pyrinomonadaceae</taxon>
        <taxon>environmental samples</taxon>
    </lineage>
</organism>
<dbReference type="GO" id="GO:0015134">
    <property type="term" value="F:hexuronate transmembrane transporter activity"/>
    <property type="evidence" value="ECO:0007669"/>
    <property type="project" value="TreeGrafter"/>
</dbReference>
<keyword evidence="7 10" id="KW-1133">Transmembrane helix</keyword>
<dbReference type="GO" id="GO:0005886">
    <property type="term" value="C:plasma membrane"/>
    <property type="evidence" value="ECO:0007669"/>
    <property type="project" value="UniProtKB-SubCell"/>
</dbReference>
<feature type="transmembrane region" description="Helical" evidence="10">
    <location>
        <begin position="181"/>
        <end position="201"/>
    </location>
</feature>
<sequence>MNTPDQQIASYGRGLGWFARNYRWTICALLFFAAVINYVDRQIIGILKPVLQAELGWNEIDYSNIVFWFQVAYAIGFVSIGRLMDWIGTRKGFTLSVGFWSLAAMAHALAHSVMGFSAARFALGLGEAGNFPAAIKTVAEWFPKKERALATGIFNSGTNIGAIVTPLTVPLIAASFGWRPAFIITGLLGFVWLIFWLLLYSKPEEHPRITKEELAHINSDPPETATLIPWASLLTYRQTWAFAIGKFLTDPIWWFYLFWIPGFLYEKFNLSLTSLGLPLVIIYLAADVGSIGGGWLSSALIKRGWTINAARKTAMLICALCVVPIVFAAQTSNVWVAVALLSLATAAHQGWSANLFTTTSDMFPRRAVGSVVGIGGMAGAIGGMFIAKAAGYILQWTGSYLILFVMAGSAYILALLLIHLLAPHLEEADFESAPI</sequence>
<reference evidence="12" key="1">
    <citation type="submission" date="2020-02" db="EMBL/GenBank/DDBJ databases">
        <authorList>
            <person name="Meier V. D."/>
        </authorList>
    </citation>
    <scope>NUCLEOTIDE SEQUENCE</scope>
    <source>
        <strain evidence="12">AVDCRST_MAG74</strain>
    </source>
</reference>
<evidence type="ECO:0000256" key="7">
    <source>
        <dbReference type="ARBA" id="ARBA00022989"/>
    </source>
</evidence>
<evidence type="ECO:0000256" key="4">
    <source>
        <dbReference type="ARBA" id="ARBA00022519"/>
    </source>
</evidence>
<evidence type="ECO:0000256" key="2">
    <source>
        <dbReference type="ARBA" id="ARBA00022448"/>
    </source>
</evidence>
<dbReference type="PANTHER" id="PTHR11662:SF285">
    <property type="entry name" value="HEXURONATE TRANSPORTER"/>
    <property type="match status" value="1"/>
</dbReference>
<keyword evidence="2" id="KW-0813">Transport</keyword>